<gene>
    <name evidence="2" type="ORF">SAMN04489859_100910</name>
</gene>
<evidence type="ECO:0008006" key="4">
    <source>
        <dbReference type="Google" id="ProtNLM"/>
    </source>
</evidence>
<protein>
    <recommendedName>
        <fullName evidence="4">Transposase DDE domain-containing protein</fullName>
    </recommendedName>
</protein>
<evidence type="ECO:0000313" key="2">
    <source>
        <dbReference type="EMBL" id="SEN53687.1"/>
    </source>
</evidence>
<sequence length="92" mass="9882">MLGGDKGRLLDFFLFPGHMADSGGALVLLCHLPKVKRFSGNKTYDADWLRDDLKDRGIRPCIPPEARSAENPPDTASALVASATASRMPSVA</sequence>
<proteinExistence type="predicted"/>
<organism evidence="2 3">
    <name type="scientific">Paracoccus alcaliphilus</name>
    <dbReference type="NCBI Taxonomy" id="34002"/>
    <lineage>
        <taxon>Bacteria</taxon>
        <taxon>Pseudomonadati</taxon>
        <taxon>Pseudomonadota</taxon>
        <taxon>Alphaproteobacteria</taxon>
        <taxon>Rhodobacterales</taxon>
        <taxon>Paracoccaceae</taxon>
        <taxon>Paracoccus</taxon>
    </lineage>
</organism>
<dbReference type="STRING" id="34002.SAMN04489859_100910"/>
<name>A0A1H8HCU8_9RHOB</name>
<reference evidence="2 3" key="1">
    <citation type="submission" date="2016-10" db="EMBL/GenBank/DDBJ databases">
        <authorList>
            <person name="de Groot N.N."/>
        </authorList>
    </citation>
    <scope>NUCLEOTIDE SEQUENCE [LARGE SCALE GENOMIC DNA]</scope>
    <source>
        <strain evidence="2 3">DSM 8512</strain>
    </source>
</reference>
<dbReference type="EMBL" id="FODE01000009">
    <property type="protein sequence ID" value="SEN53687.1"/>
    <property type="molecule type" value="Genomic_DNA"/>
</dbReference>
<keyword evidence="3" id="KW-1185">Reference proteome</keyword>
<dbReference type="RefSeq" id="WP_272849132.1">
    <property type="nucleotide sequence ID" value="NZ_CP067126.1"/>
</dbReference>
<dbReference type="Proteomes" id="UP000199054">
    <property type="component" value="Unassembled WGS sequence"/>
</dbReference>
<evidence type="ECO:0000313" key="3">
    <source>
        <dbReference type="Proteomes" id="UP000199054"/>
    </source>
</evidence>
<accession>A0A1H8HCU8</accession>
<dbReference type="AlphaFoldDB" id="A0A1H8HCU8"/>
<evidence type="ECO:0000256" key="1">
    <source>
        <dbReference type="SAM" id="MobiDB-lite"/>
    </source>
</evidence>
<feature type="compositionally biased region" description="Low complexity" evidence="1">
    <location>
        <begin position="75"/>
        <end position="86"/>
    </location>
</feature>
<feature type="region of interest" description="Disordered" evidence="1">
    <location>
        <begin position="63"/>
        <end position="92"/>
    </location>
</feature>